<feature type="domain" description="HAT C-terminal dimerisation" evidence="2">
    <location>
        <begin position="207"/>
        <end position="246"/>
    </location>
</feature>
<dbReference type="EMBL" id="JBHFQA010000006">
    <property type="protein sequence ID" value="KAL2098336.1"/>
    <property type="molecule type" value="Genomic_DNA"/>
</dbReference>
<keyword evidence="4" id="KW-1185">Reference proteome</keyword>
<dbReference type="InterPro" id="IPR052717">
    <property type="entry name" value="Vacuolar_transposase_reg"/>
</dbReference>
<reference evidence="3 4" key="1">
    <citation type="submission" date="2024-09" db="EMBL/GenBank/DDBJ databases">
        <title>A chromosome-level genome assembly of Gray's grenadier anchovy, Coilia grayii.</title>
        <authorList>
            <person name="Fu Z."/>
        </authorList>
    </citation>
    <scope>NUCLEOTIDE SEQUENCE [LARGE SCALE GENOMIC DNA]</scope>
    <source>
        <strain evidence="3">G4</strain>
        <tissue evidence="3">Muscle</tissue>
    </source>
</reference>
<name>A0ABD1KGJ0_9TELE</name>
<dbReference type="InterPro" id="IPR008906">
    <property type="entry name" value="HATC_C_dom"/>
</dbReference>
<evidence type="ECO:0000313" key="3">
    <source>
        <dbReference type="EMBL" id="KAL2098336.1"/>
    </source>
</evidence>
<accession>A0ABD1KGJ0</accession>
<organism evidence="3 4">
    <name type="scientific">Coilia grayii</name>
    <name type="common">Gray's grenadier anchovy</name>
    <dbReference type="NCBI Taxonomy" id="363190"/>
    <lineage>
        <taxon>Eukaryota</taxon>
        <taxon>Metazoa</taxon>
        <taxon>Chordata</taxon>
        <taxon>Craniata</taxon>
        <taxon>Vertebrata</taxon>
        <taxon>Euteleostomi</taxon>
        <taxon>Actinopterygii</taxon>
        <taxon>Neopterygii</taxon>
        <taxon>Teleostei</taxon>
        <taxon>Clupei</taxon>
        <taxon>Clupeiformes</taxon>
        <taxon>Clupeoidei</taxon>
        <taxon>Engraulidae</taxon>
        <taxon>Coilinae</taxon>
        <taxon>Coilia</taxon>
    </lineage>
</organism>
<dbReference type="AlphaFoldDB" id="A0ABD1KGJ0"/>
<gene>
    <name evidence="3" type="ORF">ACEWY4_007543</name>
</gene>
<dbReference type="PANTHER" id="PTHR46169:SF29">
    <property type="entry name" value="DNA REPLICATION-RELATED ELEMENT FACTOR, ISOFORM A"/>
    <property type="match status" value="1"/>
</dbReference>
<evidence type="ECO:0000313" key="4">
    <source>
        <dbReference type="Proteomes" id="UP001591681"/>
    </source>
</evidence>
<dbReference type="PANTHER" id="PTHR46169">
    <property type="entry name" value="DNA REPLICATION-RELATED ELEMENT FACTOR, ISOFORM A"/>
    <property type="match status" value="1"/>
</dbReference>
<dbReference type="SUPFAM" id="SSF53098">
    <property type="entry name" value="Ribonuclease H-like"/>
    <property type="match status" value="1"/>
</dbReference>
<dbReference type="Pfam" id="PF05699">
    <property type="entry name" value="Dimer_Tnp_hAT"/>
    <property type="match status" value="1"/>
</dbReference>
<proteinExistence type="predicted"/>
<dbReference type="Proteomes" id="UP001591681">
    <property type="component" value="Unassembled WGS sequence"/>
</dbReference>
<evidence type="ECO:0000259" key="2">
    <source>
        <dbReference type="Pfam" id="PF05699"/>
    </source>
</evidence>
<sequence length="246" mass="27625">MLYLLGGLKRGEGLAAASLTEDDMTLIQEVKLMSPLKVATTLLREEKVPTLSMIAPIQAKLHKHFSNEDSNLPVITEMKQWFREDFSGRYLQLKDLLHSAAALDPRCKDLAFLNDVDIRDLIFMKITTEVLKMNEKAGDSGTLNEGEAAEGGDNSPNTEEERDDASPKKKTALHQLFGEFLTTRAPLKTIREKAKDEILKYRERDSLHLTGDVLQWWKKQVDLPLLSALAKSYLSIPATSVSSERV</sequence>
<evidence type="ECO:0000256" key="1">
    <source>
        <dbReference type="SAM" id="MobiDB-lite"/>
    </source>
</evidence>
<feature type="region of interest" description="Disordered" evidence="1">
    <location>
        <begin position="137"/>
        <end position="168"/>
    </location>
</feature>
<comment type="caution">
    <text evidence="3">The sequence shown here is derived from an EMBL/GenBank/DDBJ whole genome shotgun (WGS) entry which is preliminary data.</text>
</comment>
<protein>
    <recommendedName>
        <fullName evidence="2">HAT C-terminal dimerisation domain-containing protein</fullName>
    </recommendedName>
</protein>
<dbReference type="InterPro" id="IPR012337">
    <property type="entry name" value="RNaseH-like_sf"/>
</dbReference>